<evidence type="ECO:0000313" key="7">
    <source>
        <dbReference type="Proteomes" id="UP000216991"/>
    </source>
</evidence>
<dbReference type="EMBL" id="NOXT01000118">
    <property type="protein sequence ID" value="OYQ26415.1"/>
    <property type="molecule type" value="Genomic_DNA"/>
</dbReference>
<comment type="subcellular location">
    <subcellularLocation>
        <location evidence="1">Membrane</location>
    </subcellularLocation>
</comment>
<keyword evidence="4 5" id="KW-0472">Membrane</keyword>
<keyword evidence="3 5" id="KW-1133">Transmembrane helix</keyword>
<feature type="transmembrane region" description="Helical" evidence="5">
    <location>
        <begin position="76"/>
        <end position="94"/>
    </location>
</feature>
<dbReference type="Pfam" id="PF01124">
    <property type="entry name" value="MAPEG"/>
    <property type="match status" value="1"/>
</dbReference>
<dbReference type="PANTHER" id="PTHR35814:SF1">
    <property type="entry name" value="GLUTATHIONE S-TRANSFERASE-RELATED"/>
    <property type="match status" value="1"/>
</dbReference>
<evidence type="ECO:0000256" key="4">
    <source>
        <dbReference type="ARBA" id="ARBA00023136"/>
    </source>
</evidence>
<dbReference type="InterPro" id="IPR023352">
    <property type="entry name" value="MAPEG-like_dom_sf"/>
</dbReference>
<reference evidence="6 7" key="1">
    <citation type="submission" date="2017-07" db="EMBL/GenBank/DDBJ databases">
        <title>Sandarakinorhabdus cyanobacteriorum sp. nov., a novel bacterium isolated from cyanobacterial aggregates in a eutrophic lake.</title>
        <authorList>
            <person name="Cai H."/>
        </authorList>
    </citation>
    <scope>NUCLEOTIDE SEQUENCE [LARGE SCALE GENOMIC DNA]</scope>
    <source>
        <strain evidence="6 7">TH057</strain>
    </source>
</reference>
<evidence type="ECO:0000256" key="1">
    <source>
        <dbReference type="ARBA" id="ARBA00004370"/>
    </source>
</evidence>
<feature type="transmembrane region" description="Helical" evidence="5">
    <location>
        <begin position="106"/>
        <end position="128"/>
    </location>
</feature>
<keyword evidence="7" id="KW-1185">Reference proteome</keyword>
<sequence>MLIPATLITAGLLGLVFMALTLRVVGRRMSGKIMIGDGGDAQMLERIRAHANFTEHVPLALILMGGIELTAGHGTLWLWGIGAALVLARIAHAIGMSRPAPNPFRVAGALISWLVILGLSLWALWLGVMPPPSPHDFV</sequence>
<keyword evidence="2 5" id="KW-0812">Transmembrane</keyword>
<protein>
    <recommendedName>
        <fullName evidence="8">MAPEG family protein</fullName>
    </recommendedName>
</protein>
<evidence type="ECO:0008006" key="8">
    <source>
        <dbReference type="Google" id="ProtNLM"/>
    </source>
</evidence>
<dbReference type="AlphaFoldDB" id="A0A255YCY1"/>
<dbReference type="Gene3D" id="1.20.120.550">
    <property type="entry name" value="Membrane associated eicosanoid/glutathione metabolism-like domain"/>
    <property type="match status" value="1"/>
</dbReference>
<evidence type="ECO:0000313" key="6">
    <source>
        <dbReference type="EMBL" id="OYQ26415.1"/>
    </source>
</evidence>
<dbReference type="PANTHER" id="PTHR35814">
    <property type="match status" value="1"/>
</dbReference>
<feature type="transmembrane region" description="Helical" evidence="5">
    <location>
        <begin position="53"/>
        <end position="70"/>
    </location>
</feature>
<name>A0A255YCY1_9SPHN</name>
<gene>
    <name evidence="6" type="ORF">CHU93_12080</name>
</gene>
<comment type="caution">
    <text evidence="6">The sequence shown here is derived from an EMBL/GenBank/DDBJ whole genome shotgun (WGS) entry which is preliminary data.</text>
</comment>
<dbReference type="RefSeq" id="WP_094474395.1">
    <property type="nucleotide sequence ID" value="NZ_NOXT01000118.1"/>
</dbReference>
<organism evidence="6 7">
    <name type="scientific">Sandarakinorhabdus cyanobacteriorum</name>
    <dbReference type="NCBI Taxonomy" id="1981098"/>
    <lineage>
        <taxon>Bacteria</taxon>
        <taxon>Pseudomonadati</taxon>
        <taxon>Pseudomonadota</taxon>
        <taxon>Alphaproteobacteria</taxon>
        <taxon>Sphingomonadales</taxon>
        <taxon>Sphingosinicellaceae</taxon>
        <taxon>Sandarakinorhabdus</taxon>
    </lineage>
</organism>
<dbReference type="InterPro" id="IPR001129">
    <property type="entry name" value="Membr-assoc_MAPEG"/>
</dbReference>
<feature type="transmembrane region" description="Helical" evidence="5">
    <location>
        <begin position="6"/>
        <end position="25"/>
    </location>
</feature>
<evidence type="ECO:0000256" key="2">
    <source>
        <dbReference type="ARBA" id="ARBA00022692"/>
    </source>
</evidence>
<evidence type="ECO:0000256" key="3">
    <source>
        <dbReference type="ARBA" id="ARBA00022989"/>
    </source>
</evidence>
<evidence type="ECO:0000256" key="5">
    <source>
        <dbReference type="SAM" id="Phobius"/>
    </source>
</evidence>
<dbReference type="Proteomes" id="UP000216991">
    <property type="component" value="Unassembled WGS sequence"/>
</dbReference>
<proteinExistence type="predicted"/>
<dbReference type="OrthoDB" id="7619858at2"/>
<dbReference type="SUPFAM" id="SSF161084">
    <property type="entry name" value="MAPEG domain-like"/>
    <property type="match status" value="1"/>
</dbReference>
<dbReference type="GO" id="GO:0016020">
    <property type="term" value="C:membrane"/>
    <property type="evidence" value="ECO:0007669"/>
    <property type="project" value="UniProtKB-SubCell"/>
</dbReference>
<accession>A0A255YCY1</accession>